<protein>
    <submittedName>
        <fullName evidence="1">Uncharacterized protein</fullName>
    </submittedName>
</protein>
<proteinExistence type="predicted"/>
<sequence length="75" mass="8661">MTDSVVLESDEYLCSTRYDEMRSALECRGALGERISLLLPSFGWQQEMCEGLYVYCLAYREDASNEQLHQQHFSG</sequence>
<dbReference type="Proteomes" id="UP001472677">
    <property type="component" value="Unassembled WGS sequence"/>
</dbReference>
<evidence type="ECO:0000313" key="1">
    <source>
        <dbReference type="EMBL" id="KAK8478667.1"/>
    </source>
</evidence>
<organism evidence="1 2">
    <name type="scientific">Hibiscus sabdariffa</name>
    <name type="common">roselle</name>
    <dbReference type="NCBI Taxonomy" id="183260"/>
    <lineage>
        <taxon>Eukaryota</taxon>
        <taxon>Viridiplantae</taxon>
        <taxon>Streptophyta</taxon>
        <taxon>Embryophyta</taxon>
        <taxon>Tracheophyta</taxon>
        <taxon>Spermatophyta</taxon>
        <taxon>Magnoliopsida</taxon>
        <taxon>eudicotyledons</taxon>
        <taxon>Gunneridae</taxon>
        <taxon>Pentapetalae</taxon>
        <taxon>rosids</taxon>
        <taxon>malvids</taxon>
        <taxon>Malvales</taxon>
        <taxon>Malvaceae</taxon>
        <taxon>Malvoideae</taxon>
        <taxon>Hibiscus</taxon>
    </lineage>
</organism>
<accession>A0ABR1ZE19</accession>
<comment type="caution">
    <text evidence="1">The sequence shown here is derived from an EMBL/GenBank/DDBJ whole genome shotgun (WGS) entry which is preliminary data.</text>
</comment>
<reference evidence="1 2" key="1">
    <citation type="journal article" date="2024" name="G3 (Bethesda)">
        <title>Genome assembly of Hibiscus sabdariffa L. provides insights into metabolisms of medicinal natural products.</title>
        <authorList>
            <person name="Kim T."/>
        </authorList>
    </citation>
    <scope>NUCLEOTIDE SEQUENCE [LARGE SCALE GENOMIC DNA]</scope>
    <source>
        <strain evidence="1">TK-2024</strain>
        <tissue evidence="1">Old leaves</tissue>
    </source>
</reference>
<gene>
    <name evidence="1" type="ORF">V6N12_035195</name>
</gene>
<evidence type="ECO:0000313" key="2">
    <source>
        <dbReference type="Proteomes" id="UP001472677"/>
    </source>
</evidence>
<name>A0ABR1ZE19_9ROSI</name>
<dbReference type="EMBL" id="JBBPBM010002443">
    <property type="protein sequence ID" value="KAK8478667.1"/>
    <property type="molecule type" value="Genomic_DNA"/>
</dbReference>
<keyword evidence="2" id="KW-1185">Reference proteome</keyword>